<organism evidence="1 2">
    <name type="scientific">Glomerella acutata</name>
    <name type="common">Colletotrichum acutatum</name>
    <dbReference type="NCBI Taxonomy" id="27357"/>
    <lineage>
        <taxon>Eukaryota</taxon>
        <taxon>Fungi</taxon>
        <taxon>Dikarya</taxon>
        <taxon>Ascomycota</taxon>
        <taxon>Pezizomycotina</taxon>
        <taxon>Sordariomycetes</taxon>
        <taxon>Hypocreomycetidae</taxon>
        <taxon>Glomerellales</taxon>
        <taxon>Glomerellaceae</taxon>
        <taxon>Colletotrichum</taxon>
        <taxon>Colletotrichum acutatum species complex</taxon>
    </lineage>
</organism>
<dbReference type="Proteomes" id="UP001244207">
    <property type="component" value="Unassembled WGS sequence"/>
</dbReference>
<evidence type="ECO:0000313" key="1">
    <source>
        <dbReference type="EMBL" id="KAK1710586.1"/>
    </source>
</evidence>
<keyword evidence="2" id="KW-1185">Reference proteome</keyword>
<dbReference type="RefSeq" id="XP_060358865.1">
    <property type="nucleotide sequence ID" value="XM_060501177.1"/>
</dbReference>
<dbReference type="EMBL" id="JAHMHS010000169">
    <property type="protein sequence ID" value="KAK1710586.1"/>
    <property type="molecule type" value="Genomic_DNA"/>
</dbReference>
<accession>A0AAD8UDR8</accession>
<protein>
    <submittedName>
        <fullName evidence="1">Uncharacterized protein</fullName>
    </submittedName>
</protein>
<evidence type="ECO:0000313" key="2">
    <source>
        <dbReference type="Proteomes" id="UP001244207"/>
    </source>
</evidence>
<comment type="caution">
    <text evidence="1">The sequence shown here is derived from an EMBL/GenBank/DDBJ whole genome shotgun (WGS) entry which is preliminary data.</text>
</comment>
<sequence length="196" mass="21826">MQLSTGAATCQHLVIGVVSAAIAFVGRCSENGLGFAVGHYYARVSFRWCSAAYVDPGLKSCTYIECVLWRIETRLRSPGESGDDTRQSKATGPAPSQFLVMQTSLDSIGQVFAFVQAAGLLHQPDQLFVFRRSLWWFDCPFVERFVSGTLNQVTGGLLYAHLRHNALDWLVCQTMATARRHRRFLLCAGLNFPCQR</sequence>
<reference evidence="1" key="1">
    <citation type="submission" date="2021-12" db="EMBL/GenBank/DDBJ databases">
        <title>Comparative genomics, transcriptomics and evolutionary studies reveal genomic signatures of adaptation to plant cell wall in hemibiotrophic fungi.</title>
        <authorList>
            <consortium name="DOE Joint Genome Institute"/>
            <person name="Baroncelli R."/>
            <person name="Diaz J.F."/>
            <person name="Benocci T."/>
            <person name="Peng M."/>
            <person name="Battaglia E."/>
            <person name="Haridas S."/>
            <person name="Andreopoulos W."/>
            <person name="Labutti K."/>
            <person name="Pangilinan J."/>
            <person name="Floch G.L."/>
            <person name="Makela M.R."/>
            <person name="Henrissat B."/>
            <person name="Grigoriev I.V."/>
            <person name="Crouch J.A."/>
            <person name="De Vries R.P."/>
            <person name="Sukno S.A."/>
            <person name="Thon M.R."/>
        </authorList>
    </citation>
    <scope>NUCLEOTIDE SEQUENCE</scope>
    <source>
        <strain evidence="1">CBS 112980</strain>
    </source>
</reference>
<proteinExistence type="predicted"/>
<gene>
    <name evidence="1" type="ORF">BDZ83DRAFT_125341</name>
</gene>
<dbReference type="GeneID" id="85385076"/>
<name>A0AAD8UDR8_GLOAC</name>
<dbReference type="AlphaFoldDB" id="A0AAD8UDR8"/>